<keyword evidence="1" id="KW-0812">Transmembrane</keyword>
<keyword evidence="1" id="KW-0472">Membrane</keyword>
<proteinExistence type="predicted"/>
<evidence type="ECO:0000313" key="3">
    <source>
        <dbReference type="Proteomes" id="UP000708208"/>
    </source>
</evidence>
<dbReference type="EMBL" id="CAJVCH010367871">
    <property type="protein sequence ID" value="CAG7816354.1"/>
    <property type="molecule type" value="Genomic_DNA"/>
</dbReference>
<sequence length="31" mass="3415">MVYQSISSLYAVLSVLIVISINMPIFLTVVT</sequence>
<feature type="non-terminal residue" evidence="2">
    <location>
        <position position="1"/>
    </location>
</feature>
<gene>
    <name evidence="2" type="ORF">AFUS01_LOCUS26979</name>
</gene>
<name>A0A8J2KNJ0_9HEXA</name>
<dbReference type="AlphaFoldDB" id="A0A8J2KNJ0"/>
<keyword evidence="1" id="KW-1133">Transmembrane helix</keyword>
<protein>
    <submittedName>
        <fullName evidence="2">Uncharacterized protein</fullName>
    </submittedName>
</protein>
<evidence type="ECO:0000256" key="1">
    <source>
        <dbReference type="SAM" id="Phobius"/>
    </source>
</evidence>
<keyword evidence="3" id="KW-1185">Reference proteome</keyword>
<accession>A0A8J2KNJ0</accession>
<feature type="transmembrane region" description="Helical" evidence="1">
    <location>
        <begin position="6"/>
        <end position="30"/>
    </location>
</feature>
<comment type="caution">
    <text evidence="2">The sequence shown here is derived from an EMBL/GenBank/DDBJ whole genome shotgun (WGS) entry which is preliminary data.</text>
</comment>
<dbReference type="Proteomes" id="UP000708208">
    <property type="component" value="Unassembled WGS sequence"/>
</dbReference>
<organism evidence="2 3">
    <name type="scientific">Allacma fusca</name>
    <dbReference type="NCBI Taxonomy" id="39272"/>
    <lineage>
        <taxon>Eukaryota</taxon>
        <taxon>Metazoa</taxon>
        <taxon>Ecdysozoa</taxon>
        <taxon>Arthropoda</taxon>
        <taxon>Hexapoda</taxon>
        <taxon>Collembola</taxon>
        <taxon>Symphypleona</taxon>
        <taxon>Sminthuridae</taxon>
        <taxon>Allacma</taxon>
    </lineage>
</organism>
<evidence type="ECO:0000313" key="2">
    <source>
        <dbReference type="EMBL" id="CAG7816354.1"/>
    </source>
</evidence>
<reference evidence="2" key="1">
    <citation type="submission" date="2021-06" db="EMBL/GenBank/DDBJ databases">
        <authorList>
            <person name="Hodson N. C."/>
            <person name="Mongue J. A."/>
            <person name="Jaron S. K."/>
        </authorList>
    </citation>
    <scope>NUCLEOTIDE SEQUENCE</scope>
</reference>